<sequence>MLDDFEKIFGLPEQLEQCYCRSMELCPGVWLDWLDWNLRHSWLIKVPAHSHLVQILVLLSGLIHIEDLYPTLGGQRSYFSRSGISPSYMEQYERSQRIIRWSDG</sequence>
<gene>
    <name evidence="1" type="ORF">ENR64_27175</name>
</gene>
<dbReference type="AlphaFoldDB" id="A0A7C3PU91"/>
<protein>
    <submittedName>
        <fullName evidence="1">Uncharacterized protein</fullName>
    </submittedName>
</protein>
<organism evidence="1">
    <name type="scientific">Oscillatoriales cyanobacterium SpSt-418</name>
    <dbReference type="NCBI Taxonomy" id="2282169"/>
    <lineage>
        <taxon>Bacteria</taxon>
        <taxon>Bacillati</taxon>
        <taxon>Cyanobacteriota</taxon>
        <taxon>Cyanophyceae</taxon>
        <taxon>Oscillatoriophycideae</taxon>
        <taxon>Oscillatoriales</taxon>
    </lineage>
</organism>
<evidence type="ECO:0000313" key="1">
    <source>
        <dbReference type="EMBL" id="HFN01362.1"/>
    </source>
</evidence>
<name>A0A7C3PU91_9CYAN</name>
<proteinExistence type="predicted"/>
<comment type="caution">
    <text evidence="1">The sequence shown here is derived from an EMBL/GenBank/DDBJ whole genome shotgun (WGS) entry which is preliminary data.</text>
</comment>
<dbReference type="EMBL" id="DSRU01000401">
    <property type="protein sequence ID" value="HFN01362.1"/>
    <property type="molecule type" value="Genomic_DNA"/>
</dbReference>
<accession>A0A7C3PU91</accession>
<reference evidence="1" key="1">
    <citation type="journal article" date="2020" name="mSystems">
        <title>Genome- and Community-Level Interaction Insights into Carbon Utilization and Element Cycling Functions of Hydrothermarchaeota in Hydrothermal Sediment.</title>
        <authorList>
            <person name="Zhou Z."/>
            <person name="Liu Y."/>
            <person name="Xu W."/>
            <person name="Pan J."/>
            <person name="Luo Z.H."/>
            <person name="Li M."/>
        </authorList>
    </citation>
    <scope>NUCLEOTIDE SEQUENCE [LARGE SCALE GENOMIC DNA]</scope>
    <source>
        <strain evidence="1">SpSt-418</strain>
    </source>
</reference>